<keyword evidence="7" id="KW-1185">Reference proteome</keyword>
<keyword evidence="5 6" id="KW-0472">Membrane</keyword>
<keyword evidence="3 6" id="KW-0812">Transmembrane</keyword>
<feature type="transmembrane region" description="Helical" evidence="6">
    <location>
        <begin position="99"/>
        <end position="121"/>
    </location>
</feature>
<evidence type="ECO:0000256" key="2">
    <source>
        <dbReference type="ARBA" id="ARBA00009700"/>
    </source>
</evidence>
<dbReference type="InterPro" id="IPR012926">
    <property type="entry name" value="TMEM120A/B"/>
</dbReference>
<dbReference type="GO" id="GO:0016020">
    <property type="term" value="C:membrane"/>
    <property type="evidence" value="ECO:0007669"/>
    <property type="project" value="UniProtKB-SubCell"/>
</dbReference>
<evidence type="ECO:0000256" key="5">
    <source>
        <dbReference type="ARBA" id="ARBA00023136"/>
    </source>
</evidence>
<comment type="subcellular location">
    <subcellularLocation>
        <location evidence="1">Membrane</location>
        <topology evidence="1">Multi-pass membrane protein</topology>
    </subcellularLocation>
</comment>
<evidence type="ECO:0000313" key="8">
    <source>
        <dbReference type="WBParaSite" id="Hba_08860"/>
    </source>
</evidence>
<evidence type="ECO:0000256" key="3">
    <source>
        <dbReference type="ARBA" id="ARBA00022692"/>
    </source>
</evidence>
<dbReference type="PANTHER" id="PTHR21433">
    <property type="entry name" value="TRANSMEMBRANE PROTEIN INDUCED BY TUMOR NECROSIS FACTOR ALPHA"/>
    <property type="match status" value="1"/>
</dbReference>
<keyword evidence="4 6" id="KW-1133">Transmembrane helix</keyword>
<dbReference type="AlphaFoldDB" id="A0A1I7WUN9"/>
<proteinExistence type="inferred from homology"/>
<reference evidence="8" key="1">
    <citation type="submission" date="2016-11" db="UniProtKB">
        <authorList>
            <consortium name="WormBaseParasite"/>
        </authorList>
    </citation>
    <scope>IDENTIFICATION</scope>
</reference>
<accession>A0A1I7WUN9</accession>
<dbReference type="Proteomes" id="UP000095283">
    <property type="component" value="Unplaced"/>
</dbReference>
<comment type="similarity">
    <text evidence="2">Belongs to the TMEM120 family.</text>
</comment>
<feature type="transmembrane region" description="Helical" evidence="6">
    <location>
        <begin position="141"/>
        <end position="162"/>
    </location>
</feature>
<sequence length="215" mass="25158">MSGNRNSLDDIKNNNEAEKANILHCRYCGRVEIQKENTEKKAKKINNGIYLSIIIGNSIDLTMNSTERPIDAICHFLMVWYYCTLTIRESILIINGSKIHWWWVAHHYLACVVGGVALTWPDDLAYRVIFSYIFLVFSEGFATWMFQGLTFLLPFLMVAYLYEIYNAFTLYRIWTTQECVWQVFNGNYKNDRRLPNLSSPSFSRREIDGCKNAFK</sequence>
<evidence type="ECO:0000256" key="4">
    <source>
        <dbReference type="ARBA" id="ARBA00022989"/>
    </source>
</evidence>
<protein>
    <submittedName>
        <fullName evidence="8">TLC domain-containing protein</fullName>
    </submittedName>
</protein>
<name>A0A1I7WUN9_HETBA</name>
<evidence type="ECO:0000256" key="1">
    <source>
        <dbReference type="ARBA" id="ARBA00004141"/>
    </source>
</evidence>
<organism evidence="7 8">
    <name type="scientific">Heterorhabditis bacteriophora</name>
    <name type="common">Entomopathogenic nematode worm</name>
    <dbReference type="NCBI Taxonomy" id="37862"/>
    <lineage>
        <taxon>Eukaryota</taxon>
        <taxon>Metazoa</taxon>
        <taxon>Ecdysozoa</taxon>
        <taxon>Nematoda</taxon>
        <taxon>Chromadorea</taxon>
        <taxon>Rhabditida</taxon>
        <taxon>Rhabditina</taxon>
        <taxon>Rhabditomorpha</taxon>
        <taxon>Strongyloidea</taxon>
        <taxon>Heterorhabditidae</taxon>
        <taxon>Heterorhabditis</taxon>
    </lineage>
</organism>
<dbReference type="Pfam" id="PF07851">
    <property type="entry name" value="TMEM120A-B"/>
    <property type="match status" value="1"/>
</dbReference>
<evidence type="ECO:0000313" key="7">
    <source>
        <dbReference type="Proteomes" id="UP000095283"/>
    </source>
</evidence>
<dbReference type="PANTHER" id="PTHR21433:SF0">
    <property type="entry name" value="TRANSMEMBRANE PROTEIN 120 HOMOLOG"/>
    <property type="match status" value="1"/>
</dbReference>
<evidence type="ECO:0000256" key="6">
    <source>
        <dbReference type="SAM" id="Phobius"/>
    </source>
</evidence>
<dbReference type="WBParaSite" id="Hba_08860">
    <property type="protein sequence ID" value="Hba_08860"/>
    <property type="gene ID" value="Hba_08860"/>
</dbReference>